<dbReference type="InParanoid" id="A0A7R8UWD4"/>
<proteinExistence type="predicted"/>
<name>A0A7R8UWD4_HERIL</name>
<accession>A0A7R8UWD4</accession>
<sequence>MIAWTIIKERYNNLRLQTTAFIGRLLSQVITAVENADAIKELRDTTQEGFLDLHGLGIEKVTWDPLVGHIPLKNSTGACPHSMNSHSASLEICLQALKALGNKVRSSGAEHEHRSSEKALESELVDNNDISKRRL</sequence>
<evidence type="ECO:0000313" key="1">
    <source>
        <dbReference type="EMBL" id="CAD7087786.1"/>
    </source>
</evidence>
<dbReference type="AlphaFoldDB" id="A0A7R8UWD4"/>
<gene>
    <name evidence="1" type="ORF">HERILL_LOCUS10468</name>
</gene>
<reference evidence="1 2" key="1">
    <citation type="submission" date="2020-11" db="EMBL/GenBank/DDBJ databases">
        <authorList>
            <person name="Wallbank WR R."/>
            <person name="Pardo Diaz C."/>
            <person name="Kozak K."/>
            <person name="Martin S."/>
            <person name="Jiggins C."/>
            <person name="Moest M."/>
            <person name="Warren A I."/>
            <person name="Generalovic N T."/>
            <person name="Byers J.R.P. K."/>
            <person name="Montejo-Kovacevich G."/>
            <person name="Yen C E."/>
        </authorList>
    </citation>
    <scope>NUCLEOTIDE SEQUENCE [LARGE SCALE GENOMIC DNA]</scope>
</reference>
<evidence type="ECO:0000313" key="2">
    <source>
        <dbReference type="Proteomes" id="UP000594454"/>
    </source>
</evidence>
<organism evidence="1 2">
    <name type="scientific">Hermetia illucens</name>
    <name type="common">Black soldier fly</name>
    <dbReference type="NCBI Taxonomy" id="343691"/>
    <lineage>
        <taxon>Eukaryota</taxon>
        <taxon>Metazoa</taxon>
        <taxon>Ecdysozoa</taxon>
        <taxon>Arthropoda</taxon>
        <taxon>Hexapoda</taxon>
        <taxon>Insecta</taxon>
        <taxon>Pterygota</taxon>
        <taxon>Neoptera</taxon>
        <taxon>Endopterygota</taxon>
        <taxon>Diptera</taxon>
        <taxon>Brachycera</taxon>
        <taxon>Stratiomyomorpha</taxon>
        <taxon>Stratiomyidae</taxon>
        <taxon>Hermetiinae</taxon>
        <taxon>Hermetia</taxon>
    </lineage>
</organism>
<keyword evidence="2" id="KW-1185">Reference proteome</keyword>
<dbReference type="EMBL" id="LR899012">
    <property type="protein sequence ID" value="CAD7087786.1"/>
    <property type="molecule type" value="Genomic_DNA"/>
</dbReference>
<protein>
    <submittedName>
        <fullName evidence="1">Uncharacterized protein</fullName>
    </submittedName>
</protein>
<dbReference type="Proteomes" id="UP000594454">
    <property type="component" value="Chromosome 4"/>
</dbReference>